<evidence type="ECO:0000256" key="1">
    <source>
        <dbReference type="ARBA" id="ARBA00001933"/>
    </source>
</evidence>
<dbReference type="Gene3D" id="3.40.640.10">
    <property type="entry name" value="Type I PLP-dependent aspartate aminotransferase-like (Major domain)"/>
    <property type="match status" value="1"/>
</dbReference>
<dbReference type="InterPro" id="IPR015421">
    <property type="entry name" value="PyrdxlP-dep_Trfase_major"/>
</dbReference>
<dbReference type="CDD" id="cd06454">
    <property type="entry name" value="KBL_like"/>
    <property type="match status" value="1"/>
</dbReference>
<dbReference type="GO" id="GO:0030170">
    <property type="term" value="F:pyridoxal phosphate binding"/>
    <property type="evidence" value="ECO:0007669"/>
    <property type="project" value="InterPro"/>
</dbReference>
<sequence length="387" mass="41347">MIEPFSKELAKTSAEGTLRALRLVADSTGRTATVDGKEIVLFASNNYLGLANHPRIIEAVKRSVERYGWGSGASRLLSGSTPPHVEFEEKVADFLNKPSALMFSSGYTANVGVITSLMGRKDNIFADRLCHASIIDGARFSGARFKRFAHNDPDALLAQIKKTGGKGKLLIVTDGVFSMDGDMAPLKELAEIAERFGALFMVDDAHGFGLFGPDGRGAPSLAGVSDRVDIHVATLGKALGGAGGFVAGSKSLIDGLINFSRPFIYSTAIPPVAACAGVAALDMVSGAEGERRRKALHINVGKIMAYLNNLGYDTGKSRSQIVPVYMEGGRGFENGAKFMLEMGVFAPFIKPPTVTKGAERFRISVMADHNESDLVKLKNAFQQLKDI</sequence>
<dbReference type="InterPro" id="IPR001917">
    <property type="entry name" value="Aminotrans_II_pyridoxalP_BS"/>
</dbReference>
<organism evidence="5">
    <name type="scientific">hydrothermal vent metagenome</name>
    <dbReference type="NCBI Taxonomy" id="652676"/>
    <lineage>
        <taxon>unclassified sequences</taxon>
        <taxon>metagenomes</taxon>
        <taxon>ecological metagenomes</taxon>
    </lineage>
</organism>
<dbReference type="Pfam" id="PF00155">
    <property type="entry name" value="Aminotran_1_2"/>
    <property type="match status" value="1"/>
</dbReference>
<evidence type="ECO:0000256" key="3">
    <source>
        <dbReference type="ARBA" id="ARBA00022898"/>
    </source>
</evidence>
<keyword evidence="2 5" id="KW-0808">Transferase</keyword>
<dbReference type="EMBL" id="UOGA01000140">
    <property type="protein sequence ID" value="VAX18882.1"/>
    <property type="molecule type" value="Genomic_DNA"/>
</dbReference>
<accession>A0A3B1BSH4</accession>
<protein>
    <submittedName>
        <fullName evidence="5">8-amino-7-oxononanoate synthase</fullName>
        <ecNumber evidence="5">2.3.1.47</ecNumber>
    </submittedName>
</protein>
<feature type="domain" description="Aminotransferase class I/classII large" evidence="4">
    <location>
        <begin position="38"/>
        <end position="377"/>
    </location>
</feature>
<evidence type="ECO:0000259" key="4">
    <source>
        <dbReference type="Pfam" id="PF00155"/>
    </source>
</evidence>
<dbReference type="GO" id="GO:0008710">
    <property type="term" value="F:8-amino-7-oxononanoate synthase activity"/>
    <property type="evidence" value="ECO:0007669"/>
    <property type="project" value="UniProtKB-EC"/>
</dbReference>
<evidence type="ECO:0000256" key="2">
    <source>
        <dbReference type="ARBA" id="ARBA00022679"/>
    </source>
</evidence>
<dbReference type="InterPro" id="IPR004839">
    <property type="entry name" value="Aminotransferase_I/II_large"/>
</dbReference>
<gene>
    <name evidence="5" type="ORF">MNBD_NITROSPINAE04-2649</name>
</gene>
<keyword evidence="3" id="KW-0663">Pyridoxal phosphate</keyword>
<comment type="cofactor">
    <cofactor evidence="1">
        <name>pyridoxal 5'-phosphate</name>
        <dbReference type="ChEBI" id="CHEBI:597326"/>
    </cofactor>
</comment>
<dbReference type="AlphaFoldDB" id="A0A3B1BSH4"/>
<dbReference type="Gene3D" id="3.90.1150.10">
    <property type="entry name" value="Aspartate Aminotransferase, domain 1"/>
    <property type="match status" value="1"/>
</dbReference>
<dbReference type="EC" id="2.3.1.47" evidence="5"/>
<evidence type="ECO:0000313" key="5">
    <source>
        <dbReference type="EMBL" id="VAX18882.1"/>
    </source>
</evidence>
<keyword evidence="5" id="KW-0012">Acyltransferase</keyword>
<dbReference type="SUPFAM" id="SSF53383">
    <property type="entry name" value="PLP-dependent transferases"/>
    <property type="match status" value="1"/>
</dbReference>
<proteinExistence type="predicted"/>
<dbReference type="PROSITE" id="PS00599">
    <property type="entry name" value="AA_TRANSFER_CLASS_2"/>
    <property type="match status" value="1"/>
</dbReference>
<name>A0A3B1BSH4_9ZZZZ</name>
<dbReference type="PANTHER" id="PTHR13693">
    <property type="entry name" value="CLASS II AMINOTRANSFERASE/8-AMINO-7-OXONONANOATE SYNTHASE"/>
    <property type="match status" value="1"/>
</dbReference>
<dbReference type="InterPro" id="IPR050087">
    <property type="entry name" value="AON_synthase_class-II"/>
</dbReference>
<dbReference type="InterPro" id="IPR015422">
    <property type="entry name" value="PyrdxlP-dep_Trfase_small"/>
</dbReference>
<dbReference type="InterPro" id="IPR015424">
    <property type="entry name" value="PyrdxlP-dep_Trfase"/>
</dbReference>
<reference evidence="5" key="1">
    <citation type="submission" date="2018-06" db="EMBL/GenBank/DDBJ databases">
        <authorList>
            <person name="Zhirakovskaya E."/>
        </authorList>
    </citation>
    <scope>NUCLEOTIDE SEQUENCE</scope>
</reference>